<evidence type="ECO:0000256" key="7">
    <source>
        <dbReference type="SAM" id="MobiDB-lite"/>
    </source>
</evidence>
<dbReference type="EMBL" id="JAYMYS010000006">
    <property type="protein sequence ID" value="KAK7389970.1"/>
    <property type="molecule type" value="Genomic_DNA"/>
</dbReference>
<protein>
    <recommendedName>
        <fullName evidence="8">RNase H type-1 domain-containing protein</fullName>
    </recommendedName>
</protein>
<keyword evidence="10" id="KW-1185">Reference proteome</keyword>
<gene>
    <name evidence="9" type="ORF">VNO78_25267</name>
</gene>
<feature type="domain" description="RNase H type-1" evidence="8">
    <location>
        <begin position="9"/>
        <end position="114"/>
    </location>
</feature>
<evidence type="ECO:0000256" key="4">
    <source>
        <dbReference type="ARBA" id="ARBA00022989"/>
    </source>
</evidence>
<reference evidence="9 10" key="1">
    <citation type="submission" date="2024-01" db="EMBL/GenBank/DDBJ databases">
        <title>The genomes of 5 underutilized Papilionoideae crops provide insights into root nodulation and disease resistanc.</title>
        <authorList>
            <person name="Jiang F."/>
        </authorList>
    </citation>
    <scope>NUCLEOTIDE SEQUENCE [LARGE SCALE GENOMIC DNA]</scope>
    <source>
        <strain evidence="9">DUOXIRENSHENG_FW03</strain>
        <tissue evidence="9">Leaves</tissue>
    </source>
</reference>
<evidence type="ECO:0000313" key="9">
    <source>
        <dbReference type="EMBL" id="KAK7389970.1"/>
    </source>
</evidence>
<dbReference type="Proteomes" id="UP001386955">
    <property type="component" value="Unassembled WGS sequence"/>
</dbReference>
<keyword evidence="3" id="KW-0812">Transmembrane</keyword>
<dbReference type="Pfam" id="PF25539">
    <property type="entry name" value="Bestrophin_2"/>
    <property type="match status" value="1"/>
</dbReference>
<dbReference type="SUPFAM" id="SSF53098">
    <property type="entry name" value="Ribonuclease H-like"/>
    <property type="match status" value="1"/>
</dbReference>
<dbReference type="CDD" id="cd06222">
    <property type="entry name" value="RNase_H_like"/>
    <property type="match status" value="1"/>
</dbReference>
<name>A0AAN9XF60_PSOTE</name>
<dbReference type="InterPro" id="IPR044730">
    <property type="entry name" value="RNase_H-like_dom_plant"/>
</dbReference>
<dbReference type="AlphaFoldDB" id="A0AAN9XF60"/>
<evidence type="ECO:0000256" key="2">
    <source>
        <dbReference type="ARBA" id="ARBA00022448"/>
    </source>
</evidence>
<comment type="subcellular location">
    <subcellularLocation>
        <location evidence="1">Membrane</location>
        <topology evidence="1">Multi-pass membrane protein</topology>
    </subcellularLocation>
</comment>
<dbReference type="GO" id="GO:0005254">
    <property type="term" value="F:chloride channel activity"/>
    <property type="evidence" value="ECO:0007669"/>
    <property type="project" value="InterPro"/>
</dbReference>
<evidence type="ECO:0000256" key="1">
    <source>
        <dbReference type="ARBA" id="ARBA00004141"/>
    </source>
</evidence>
<proteinExistence type="predicted"/>
<keyword evidence="5" id="KW-0406">Ion transport</keyword>
<evidence type="ECO:0000256" key="6">
    <source>
        <dbReference type="ARBA" id="ARBA00023136"/>
    </source>
</evidence>
<keyword evidence="2" id="KW-0813">Transport</keyword>
<dbReference type="GO" id="GO:0004523">
    <property type="term" value="F:RNA-DNA hybrid ribonuclease activity"/>
    <property type="evidence" value="ECO:0007669"/>
    <property type="project" value="InterPro"/>
</dbReference>
<dbReference type="GO" id="GO:0003676">
    <property type="term" value="F:nucleic acid binding"/>
    <property type="evidence" value="ECO:0007669"/>
    <property type="project" value="InterPro"/>
</dbReference>
<dbReference type="InterPro" id="IPR012337">
    <property type="entry name" value="RNaseH-like_sf"/>
</dbReference>
<evidence type="ECO:0000259" key="8">
    <source>
        <dbReference type="Pfam" id="PF13456"/>
    </source>
</evidence>
<keyword evidence="4" id="KW-1133">Transmembrane helix</keyword>
<dbReference type="InterPro" id="IPR044669">
    <property type="entry name" value="YneE/VCCN1/2-like"/>
</dbReference>
<accession>A0AAN9XF60</accession>
<dbReference type="PANTHER" id="PTHR33281:SF1">
    <property type="entry name" value="VOLTAGE-DEPENDENT CHLORIDE CHANNEL 1, CHLOROPLASTIC"/>
    <property type="match status" value="1"/>
</dbReference>
<feature type="region of interest" description="Disordered" evidence="7">
    <location>
        <begin position="194"/>
        <end position="213"/>
    </location>
</feature>
<dbReference type="Pfam" id="PF13456">
    <property type="entry name" value="RVT_3"/>
    <property type="match status" value="1"/>
</dbReference>
<dbReference type="GO" id="GO:0016020">
    <property type="term" value="C:membrane"/>
    <property type="evidence" value="ECO:0007669"/>
    <property type="project" value="UniProtKB-SubCell"/>
</dbReference>
<dbReference type="Gene3D" id="3.30.420.10">
    <property type="entry name" value="Ribonuclease H-like superfamily/Ribonuclease H"/>
    <property type="match status" value="1"/>
</dbReference>
<keyword evidence="6" id="KW-0472">Membrane</keyword>
<dbReference type="InterPro" id="IPR036397">
    <property type="entry name" value="RNaseH_sf"/>
</dbReference>
<evidence type="ECO:0000256" key="3">
    <source>
        <dbReference type="ARBA" id="ARBA00022692"/>
    </source>
</evidence>
<comment type="caution">
    <text evidence="9">The sequence shown here is derived from an EMBL/GenBank/DDBJ whole genome shotgun (WGS) entry which is preliminary data.</text>
</comment>
<dbReference type="InterPro" id="IPR002156">
    <property type="entry name" value="RNaseH_domain"/>
</dbReference>
<dbReference type="PANTHER" id="PTHR33281">
    <property type="entry name" value="UPF0187 PROTEIN YNEE"/>
    <property type="match status" value="1"/>
</dbReference>
<evidence type="ECO:0000256" key="5">
    <source>
        <dbReference type="ARBA" id="ARBA00023065"/>
    </source>
</evidence>
<sequence length="569" mass="64708">MELSLFMENKAPVRGVVRDWKTNFILVSPRPLKECSELEVELFAIKIGMKLVILRGYKKLIIESDSLVTVQMINGLVKRNISCHDLVSSIIEMTKNFDQIYWNHVFREANSVTSGLTKYELSLSQDLRELSYVEVFDLLPHFILDALWLQLSHPFGEWERKRNMRYASLCFNSISMYHSPKCPLKLLLLPSSKPNRSPPVRASHQPGPTSSSDPAQTLISLLRSIPDWADAVQERGMRKKRTLYTHHNWRDHRSSLRHIRHVVSSLSSRVVLSLVPPVLFFTAFAAAIAAYNQSILLHLLPEFLPLLRTSSLPYQLTAPALALLLVFRTEASYSRFVEGKKAWTKVIAATHDFSRQVAALAAPDHADFLLKHALLQYITAFPIALKCHVLYGSDVRRDLQHLLEVDDLAVVVSSKHRPHCIIEFISQTIQLLKLEESRRNFLESKISCFHEGIGICEQLMGIPIPLAYTRLTSRFLVLWHLTLPIILWDDCHWIVVPATFISAASLFCIEEVGVLIEEPFPTLALDDLCLKAQKDIQEAITTGNLIHARLVAKQNCHSEEHSSNGWPNS</sequence>
<organism evidence="9 10">
    <name type="scientific">Psophocarpus tetragonolobus</name>
    <name type="common">Winged bean</name>
    <name type="synonym">Dolichos tetragonolobus</name>
    <dbReference type="NCBI Taxonomy" id="3891"/>
    <lineage>
        <taxon>Eukaryota</taxon>
        <taxon>Viridiplantae</taxon>
        <taxon>Streptophyta</taxon>
        <taxon>Embryophyta</taxon>
        <taxon>Tracheophyta</taxon>
        <taxon>Spermatophyta</taxon>
        <taxon>Magnoliopsida</taxon>
        <taxon>eudicotyledons</taxon>
        <taxon>Gunneridae</taxon>
        <taxon>Pentapetalae</taxon>
        <taxon>rosids</taxon>
        <taxon>fabids</taxon>
        <taxon>Fabales</taxon>
        <taxon>Fabaceae</taxon>
        <taxon>Papilionoideae</taxon>
        <taxon>50 kb inversion clade</taxon>
        <taxon>NPAAA clade</taxon>
        <taxon>indigoferoid/millettioid clade</taxon>
        <taxon>Phaseoleae</taxon>
        <taxon>Psophocarpus</taxon>
    </lineage>
</organism>
<evidence type="ECO:0000313" key="10">
    <source>
        <dbReference type="Proteomes" id="UP001386955"/>
    </source>
</evidence>